<dbReference type="PANTHER" id="PTHR43072">
    <property type="entry name" value="N-ACETYLTRANSFERASE"/>
    <property type="match status" value="1"/>
</dbReference>
<organism evidence="5 6">
    <name type="scientific">Streptomyces blastmyceticus</name>
    <dbReference type="NCBI Taxonomy" id="68180"/>
    <lineage>
        <taxon>Bacteria</taxon>
        <taxon>Bacillati</taxon>
        <taxon>Actinomycetota</taxon>
        <taxon>Actinomycetes</taxon>
        <taxon>Kitasatosporales</taxon>
        <taxon>Streptomycetaceae</taxon>
        <taxon>Streptomyces</taxon>
    </lineage>
</organism>
<dbReference type="PANTHER" id="PTHR43072:SF51">
    <property type="entry name" value="ABC SUPERFAMILY TRANSPORT PROTEIN"/>
    <property type="match status" value="1"/>
</dbReference>
<dbReference type="SUPFAM" id="SSF55729">
    <property type="entry name" value="Acyl-CoA N-acyltransferases (Nat)"/>
    <property type="match status" value="1"/>
</dbReference>
<evidence type="ECO:0000256" key="3">
    <source>
        <dbReference type="SAM" id="MobiDB-lite"/>
    </source>
</evidence>
<feature type="region of interest" description="Disordered" evidence="3">
    <location>
        <begin position="145"/>
        <end position="176"/>
    </location>
</feature>
<keyword evidence="1" id="KW-0808">Transferase</keyword>
<evidence type="ECO:0000313" key="5">
    <source>
        <dbReference type="EMBL" id="GAA0353821.1"/>
    </source>
</evidence>
<keyword evidence="6" id="KW-1185">Reference proteome</keyword>
<reference evidence="6" key="1">
    <citation type="journal article" date="2019" name="Int. J. Syst. Evol. Microbiol.">
        <title>The Global Catalogue of Microorganisms (GCM) 10K type strain sequencing project: providing services to taxonomists for standard genome sequencing and annotation.</title>
        <authorList>
            <consortium name="The Broad Institute Genomics Platform"/>
            <consortium name="The Broad Institute Genome Sequencing Center for Infectious Disease"/>
            <person name="Wu L."/>
            <person name="Ma J."/>
        </authorList>
    </citation>
    <scope>NUCLEOTIDE SEQUENCE [LARGE SCALE GENOMIC DNA]</scope>
    <source>
        <strain evidence="6">JCM 4565</strain>
    </source>
</reference>
<dbReference type="PROSITE" id="PS51186">
    <property type="entry name" value="GNAT"/>
    <property type="match status" value="1"/>
</dbReference>
<sequence>MDHVDIIPMQLSHLDGVLNLGYRAYDVDAMPYTSWSLSTVAVHWDAQPEACWVAVDDEGLLGFVLGSLSYDEREDWGYLEWIALDERARGKGVASVLVQRCCDALFAAGASRIITDVESSNQASAAMMRRNGFAEGVTVTLFVRPDPDKSAPAATHPPRDPARARLRRAARATSTR</sequence>
<evidence type="ECO:0000313" key="6">
    <source>
        <dbReference type="Proteomes" id="UP001500063"/>
    </source>
</evidence>
<dbReference type="EMBL" id="BAAABW010000017">
    <property type="protein sequence ID" value="GAA0353821.1"/>
    <property type="molecule type" value="Genomic_DNA"/>
</dbReference>
<proteinExistence type="predicted"/>
<dbReference type="InterPro" id="IPR016181">
    <property type="entry name" value="Acyl_CoA_acyltransferase"/>
</dbReference>
<evidence type="ECO:0000256" key="1">
    <source>
        <dbReference type="ARBA" id="ARBA00022679"/>
    </source>
</evidence>
<evidence type="ECO:0000259" key="4">
    <source>
        <dbReference type="PROSITE" id="PS51186"/>
    </source>
</evidence>
<dbReference type="InterPro" id="IPR000182">
    <property type="entry name" value="GNAT_dom"/>
</dbReference>
<dbReference type="Gene3D" id="3.40.630.30">
    <property type="match status" value="1"/>
</dbReference>
<dbReference type="RefSeq" id="WP_344118563.1">
    <property type="nucleotide sequence ID" value="NZ_BAAABW010000017.1"/>
</dbReference>
<gene>
    <name evidence="5" type="ORF">GCM10010319_33750</name>
</gene>
<accession>A0ABP3GX35</accession>
<protein>
    <recommendedName>
        <fullName evidence="4">N-acetyltransferase domain-containing protein</fullName>
    </recommendedName>
</protein>
<name>A0ABP3GX35_9ACTN</name>
<dbReference type="Proteomes" id="UP001500063">
    <property type="component" value="Unassembled WGS sequence"/>
</dbReference>
<comment type="caution">
    <text evidence="5">The sequence shown here is derived from an EMBL/GenBank/DDBJ whole genome shotgun (WGS) entry which is preliminary data.</text>
</comment>
<dbReference type="CDD" id="cd04301">
    <property type="entry name" value="NAT_SF"/>
    <property type="match status" value="1"/>
</dbReference>
<evidence type="ECO:0000256" key="2">
    <source>
        <dbReference type="ARBA" id="ARBA00023315"/>
    </source>
</evidence>
<keyword evidence="2" id="KW-0012">Acyltransferase</keyword>
<feature type="domain" description="N-acetyltransferase" evidence="4">
    <location>
        <begin position="4"/>
        <end position="152"/>
    </location>
</feature>
<dbReference type="Pfam" id="PF00583">
    <property type="entry name" value="Acetyltransf_1"/>
    <property type="match status" value="1"/>
</dbReference>